<keyword evidence="4" id="KW-1185">Reference proteome</keyword>
<keyword evidence="2" id="KW-1133">Transmembrane helix</keyword>
<keyword evidence="2" id="KW-0472">Membrane</keyword>
<dbReference type="PROSITE" id="PS00280">
    <property type="entry name" value="BPTI_KUNITZ_1"/>
    <property type="match status" value="1"/>
</dbReference>
<dbReference type="eggNOG" id="KOG4295">
    <property type="taxonomic scope" value="Eukaryota"/>
</dbReference>
<dbReference type="SUPFAM" id="SSF57362">
    <property type="entry name" value="BPTI-like"/>
    <property type="match status" value="1"/>
</dbReference>
<keyword evidence="2" id="KW-0812">Transmembrane</keyword>
<dbReference type="InterPro" id="IPR036880">
    <property type="entry name" value="Kunitz_BPTI_sf"/>
</dbReference>
<evidence type="ECO:0000313" key="3">
    <source>
        <dbReference type="EMBL" id="EFP05637.1"/>
    </source>
</evidence>
<dbReference type="AlphaFoldDB" id="E3LNZ6"/>
<dbReference type="EMBL" id="DS268412">
    <property type="protein sequence ID" value="EFP05637.1"/>
    <property type="molecule type" value="Genomic_DNA"/>
</dbReference>
<dbReference type="PANTHER" id="PTHR47248:SF2">
    <property type="entry name" value="BPTI_KUNITZ INHIBITOR DOMAIN-CONTAINING PROTEIN"/>
    <property type="match status" value="1"/>
</dbReference>
<dbReference type="Proteomes" id="UP000008281">
    <property type="component" value="Unassembled WGS sequence"/>
</dbReference>
<dbReference type="GO" id="GO:0004867">
    <property type="term" value="F:serine-type endopeptidase inhibitor activity"/>
    <property type="evidence" value="ECO:0007669"/>
    <property type="project" value="InterPro"/>
</dbReference>
<evidence type="ECO:0000313" key="4">
    <source>
        <dbReference type="Proteomes" id="UP000008281"/>
    </source>
</evidence>
<dbReference type="Gene3D" id="4.10.410.10">
    <property type="entry name" value="Pancreatic trypsin inhibitor Kunitz domain"/>
    <property type="match status" value="1"/>
</dbReference>
<feature type="transmembrane region" description="Helical" evidence="2">
    <location>
        <begin position="60"/>
        <end position="80"/>
    </location>
</feature>
<dbReference type="PANTHER" id="PTHR47248">
    <property type="entry name" value="PROTEIN CBG06772"/>
    <property type="match status" value="1"/>
</dbReference>
<dbReference type="FunCoup" id="E3LNZ6">
    <property type="interactions" value="7"/>
</dbReference>
<name>E3LNZ6_CAERE</name>
<dbReference type="InterPro" id="IPR020901">
    <property type="entry name" value="Prtase_inh_Kunz-CS"/>
</dbReference>
<organism evidence="4">
    <name type="scientific">Caenorhabditis remanei</name>
    <name type="common">Caenorhabditis vulgaris</name>
    <dbReference type="NCBI Taxonomy" id="31234"/>
    <lineage>
        <taxon>Eukaryota</taxon>
        <taxon>Metazoa</taxon>
        <taxon>Ecdysozoa</taxon>
        <taxon>Nematoda</taxon>
        <taxon>Chromadorea</taxon>
        <taxon>Rhabditida</taxon>
        <taxon>Rhabditina</taxon>
        <taxon>Rhabditomorpha</taxon>
        <taxon>Rhabditoidea</taxon>
        <taxon>Rhabditidae</taxon>
        <taxon>Peloderinae</taxon>
        <taxon>Caenorhabditis</taxon>
    </lineage>
</organism>
<dbReference type="InterPro" id="IPR002223">
    <property type="entry name" value="Kunitz_BPTI"/>
</dbReference>
<dbReference type="OMA" id="NANHTIC"/>
<dbReference type="SMART" id="SM00131">
    <property type="entry name" value="KU"/>
    <property type="match status" value="1"/>
</dbReference>
<reference evidence="3" key="1">
    <citation type="submission" date="2007-07" db="EMBL/GenBank/DDBJ databases">
        <title>PCAP assembly of the Caenorhabditis remanei genome.</title>
        <authorList>
            <consortium name="The Caenorhabditis remanei Sequencing Consortium"/>
            <person name="Wilson R.K."/>
        </authorList>
    </citation>
    <scope>NUCLEOTIDE SEQUENCE [LARGE SCALE GENOMIC DNA]</scope>
    <source>
        <strain evidence="3">PB4641</strain>
    </source>
</reference>
<feature type="compositionally biased region" description="Polar residues" evidence="1">
    <location>
        <begin position="118"/>
        <end position="127"/>
    </location>
</feature>
<dbReference type="PROSITE" id="PS50279">
    <property type="entry name" value="BPTI_KUNITZ_2"/>
    <property type="match status" value="1"/>
</dbReference>
<dbReference type="HOGENOM" id="CLU_903831_0_0_1"/>
<sequence length="308" mass="33890">MADEAIRSKRSMLYATFYAKYEDLEELRRTTTPGTYAENPFNLDNIGDGYDVWTRGETQLLVLAVIIVILTLIFAAIVALDCGRNAPPIMRTGTLRDIVWQGGRMRNPQRVHTGRSAARNNPDNTSGDLKGDKSFLLPNCQQPLHHGVQNCTNTSSLRFYMDADTETCLAFKYSGCGGNSNNFDTWSECGRCFAMDYSGCPLGSKSIKNLNANHTICAHSMNEECTGPNSFCRRGAFFGTCCDKTIRDKENSDSNKKEGCAPGTQKVTYKTGSGFSITLLGKTCGSNFCPQKSTCHQGNYFAYCCAAD</sequence>
<dbReference type="CDD" id="cd00109">
    <property type="entry name" value="Kunitz-type"/>
    <property type="match status" value="1"/>
</dbReference>
<dbReference type="InterPro" id="IPR052861">
    <property type="entry name" value="BPTI/Kunitz_domain"/>
</dbReference>
<protein>
    <submittedName>
        <fullName evidence="3">Uncharacterized protein</fullName>
    </submittedName>
</protein>
<proteinExistence type="predicted"/>
<dbReference type="Pfam" id="PF00014">
    <property type="entry name" value="Kunitz_BPTI"/>
    <property type="match status" value="1"/>
</dbReference>
<feature type="region of interest" description="Disordered" evidence="1">
    <location>
        <begin position="108"/>
        <end position="128"/>
    </location>
</feature>
<evidence type="ECO:0000256" key="1">
    <source>
        <dbReference type="SAM" id="MobiDB-lite"/>
    </source>
</evidence>
<dbReference type="STRING" id="31234.E3LNZ6"/>
<dbReference type="OrthoDB" id="4473401at2759"/>
<gene>
    <name evidence="3" type="ORF">CRE_27503</name>
</gene>
<evidence type="ECO:0000256" key="2">
    <source>
        <dbReference type="SAM" id="Phobius"/>
    </source>
</evidence>
<accession>E3LNZ6</accession>